<dbReference type="GO" id="GO:0051301">
    <property type="term" value="P:cell division"/>
    <property type="evidence" value="ECO:0007669"/>
    <property type="project" value="UniProtKB-KW"/>
</dbReference>
<evidence type="ECO:0000256" key="1">
    <source>
        <dbReference type="ARBA" id="ARBA00044777"/>
    </source>
</evidence>
<proteinExistence type="inferred from homology"/>
<dbReference type="InterPro" id="IPR003768">
    <property type="entry name" value="ScpA"/>
</dbReference>
<dbReference type="Pfam" id="PF02616">
    <property type="entry name" value="SMC_ScpA"/>
    <property type="match status" value="1"/>
</dbReference>
<dbReference type="EMBL" id="CP015249">
    <property type="protein sequence ID" value="ANB17862.1"/>
    <property type="molecule type" value="Genomic_DNA"/>
</dbReference>
<dbReference type="PANTHER" id="PTHR33969">
    <property type="entry name" value="SEGREGATION AND CONDENSATION PROTEIN A"/>
    <property type="match status" value="1"/>
</dbReference>
<keyword evidence="2" id="KW-0159">Chromosome partition</keyword>
<evidence type="ECO:0000256" key="3">
    <source>
        <dbReference type="SAM" id="MobiDB-lite"/>
    </source>
</evidence>
<dbReference type="InterPro" id="IPR023093">
    <property type="entry name" value="ScpA-like_C"/>
</dbReference>
<sequence>MNIQTTEPSSQNERESAFSPVPQQQEMPLAIVRGQPVLEMPQDLYIPPDALEVILDAFEGPLDLLLYLIRRQNLDILDIPIADITRQYVDYIEMMHELKLELAAEYLVMAAILAEIKSRLLLPRPPAEEGIELDPRAELVRRLQEYERFKKAAEDIDRLPRLERDTAVAAAYVPDRNVIKLPPPVELRELLLALKDVIKRAELFGHHAIQREALSVRNRMSDVLNALGDGAFHAFDSLFSAEEGRHGIVVTFLAMLELAKERLIEILQDEPLAPIYVKSLATAD</sequence>
<gene>
    <name evidence="2" type="primary">scpA</name>
    <name evidence="4" type="ORF">I596_1839</name>
</gene>
<protein>
    <recommendedName>
        <fullName evidence="1 2">Segregation and condensation protein A</fullName>
    </recommendedName>
</protein>
<dbReference type="AlphaFoldDB" id="A0A161I0Y8"/>
<comment type="similarity">
    <text evidence="2">Belongs to the ScpA family.</text>
</comment>
<keyword evidence="2" id="KW-0132">Cell division</keyword>
<dbReference type="Gene3D" id="6.10.250.2410">
    <property type="match status" value="1"/>
</dbReference>
<dbReference type="PATRIC" id="fig|1300342.3.peg.1797"/>
<dbReference type="OrthoDB" id="9811016at2"/>
<keyword evidence="2" id="KW-0131">Cell cycle</keyword>
<name>A0A161I0Y8_9GAMM</name>
<comment type="subunit">
    <text evidence="2">Component of a cohesin-like complex composed of ScpA, ScpB and the Smc homodimer, in which ScpA and ScpB bind to the head domain of Smc. The presence of the three proteins is required for the association of the complex with DNA.</text>
</comment>
<dbReference type="PANTHER" id="PTHR33969:SF2">
    <property type="entry name" value="SEGREGATION AND CONDENSATION PROTEIN A"/>
    <property type="match status" value="1"/>
</dbReference>
<dbReference type="KEGG" id="dko:I596_1839"/>
<keyword evidence="5" id="KW-1185">Reference proteome</keyword>
<dbReference type="GO" id="GO:0005737">
    <property type="term" value="C:cytoplasm"/>
    <property type="evidence" value="ECO:0007669"/>
    <property type="project" value="UniProtKB-SubCell"/>
</dbReference>
<evidence type="ECO:0000256" key="2">
    <source>
        <dbReference type="HAMAP-Rule" id="MF_01805"/>
    </source>
</evidence>
<dbReference type="Gene3D" id="1.10.10.580">
    <property type="entry name" value="Structural maintenance of chromosome 1. Chain E"/>
    <property type="match status" value="1"/>
</dbReference>
<organism evidence="4 5">
    <name type="scientific">Dokdonella koreensis DS-123</name>
    <dbReference type="NCBI Taxonomy" id="1300342"/>
    <lineage>
        <taxon>Bacteria</taxon>
        <taxon>Pseudomonadati</taxon>
        <taxon>Pseudomonadota</taxon>
        <taxon>Gammaproteobacteria</taxon>
        <taxon>Lysobacterales</taxon>
        <taxon>Rhodanobacteraceae</taxon>
        <taxon>Dokdonella</taxon>
    </lineage>
</organism>
<keyword evidence="2" id="KW-0963">Cytoplasm</keyword>
<dbReference type="HAMAP" id="MF_01805">
    <property type="entry name" value="ScpA"/>
    <property type="match status" value="1"/>
</dbReference>
<evidence type="ECO:0000313" key="4">
    <source>
        <dbReference type="EMBL" id="ANB17862.1"/>
    </source>
</evidence>
<evidence type="ECO:0000313" key="5">
    <source>
        <dbReference type="Proteomes" id="UP000076830"/>
    </source>
</evidence>
<feature type="region of interest" description="Disordered" evidence="3">
    <location>
        <begin position="1"/>
        <end position="22"/>
    </location>
</feature>
<comment type="subcellular location">
    <subcellularLocation>
        <location evidence="2">Cytoplasm</location>
    </subcellularLocation>
    <text evidence="2">Associated with two foci at the outer edges of the nucleoid region in young cells, and at four foci within both cell halves in older cells.</text>
</comment>
<dbReference type="STRING" id="1300342.I596_1839"/>
<comment type="function">
    <text evidence="2">Participates in chromosomal partition during cell division. May act via the formation of a condensin-like complex containing Smc and ScpB that pull DNA away from mid-cell into both cell halves.</text>
</comment>
<dbReference type="Proteomes" id="UP000076830">
    <property type="component" value="Chromosome"/>
</dbReference>
<feature type="compositionally biased region" description="Polar residues" evidence="3">
    <location>
        <begin position="1"/>
        <end position="11"/>
    </location>
</feature>
<dbReference type="GO" id="GO:0006260">
    <property type="term" value="P:DNA replication"/>
    <property type="evidence" value="ECO:0007669"/>
    <property type="project" value="UniProtKB-UniRule"/>
</dbReference>
<dbReference type="GO" id="GO:0007059">
    <property type="term" value="P:chromosome segregation"/>
    <property type="evidence" value="ECO:0007669"/>
    <property type="project" value="UniProtKB-UniRule"/>
</dbReference>
<reference evidence="4 5" key="1">
    <citation type="submission" date="2016-04" db="EMBL/GenBank/DDBJ databases">
        <title>Complete genome sequence of Dokdonella koreensis DS-123T.</title>
        <authorList>
            <person name="Kim J.F."/>
            <person name="Lee H."/>
            <person name="Kwak M.-J."/>
        </authorList>
    </citation>
    <scope>NUCLEOTIDE SEQUENCE [LARGE SCALE GENOMIC DNA]</scope>
    <source>
        <strain evidence="4 5">DS-123</strain>
    </source>
</reference>
<accession>A0A161I0Y8</accession>
<dbReference type="RefSeq" id="WP_067646435.1">
    <property type="nucleotide sequence ID" value="NZ_CP015249.1"/>
</dbReference>